<dbReference type="RefSeq" id="WP_239915142.1">
    <property type="nucleotide sequence ID" value="NZ_JAKEUC010000003.1"/>
</dbReference>
<proteinExistence type="predicted"/>
<evidence type="ECO:0000313" key="1">
    <source>
        <dbReference type="EMBL" id="QOS24462.1"/>
    </source>
</evidence>
<sequence>MSELYLIRNLLSIKTATAIINDYGIGKPIYSVVSLNGDSSRIIKKNIKDEAGEYKVCDSISLNLLPFRLSSIFKQRKNVGNLKREVRRIFEEEEVERVFITYPIHLDSYVYFSEAKKMGIEVCFFEEGPCFYRAGQTKQYEVVSLSTLIKKVYFKAVGLEYGYNFKPDKWYSSLPMEGKSLPINLVYSKVDLPQSVHNVFLSRPVSDDSTDLSIFDEVDAIMLFIQKAHLTNEDIYIKFHPRESDSKRKQLLNILKKMQVSAKCIKGTYSSEDMLFSMKKGVICGYDTTTLVYSKNINPNIKSYSVLGAIKDKDSSGFLNECYNEYCNKYPHIEMILK</sequence>
<name>A0A7M1WCC3_VIBPH</name>
<reference evidence="1" key="1">
    <citation type="submission" date="2020-08" db="EMBL/GenBank/DDBJ databases">
        <title>Genetic structure, function and evolution of capsule biosynthesis loci in Vibrio parahaemolyticus.</title>
        <authorList>
            <person name="Li L."/>
            <person name="Bian S."/>
        </authorList>
    </citation>
    <scope>NUCLEOTIDE SEQUENCE</scope>
    <source>
        <strain evidence="1">VP32</strain>
    </source>
</reference>
<dbReference type="InterPro" id="IPR010866">
    <property type="entry name" value="A-2_8-polyST"/>
</dbReference>
<gene>
    <name evidence="1" type="ORF">VP32_00012</name>
</gene>
<protein>
    <submittedName>
        <fullName evidence="1">Uncharacterized protein</fullName>
    </submittedName>
</protein>
<dbReference type="Pfam" id="PF07388">
    <property type="entry name" value="A-2_8-polyST"/>
    <property type="match status" value="1"/>
</dbReference>
<accession>A0A7M1WCC3</accession>
<dbReference type="EMBL" id="MT898269">
    <property type="protein sequence ID" value="QOS24462.1"/>
    <property type="molecule type" value="Genomic_DNA"/>
</dbReference>
<dbReference type="AlphaFoldDB" id="A0A7M1WCC3"/>
<organism evidence="1">
    <name type="scientific">Vibrio parahaemolyticus</name>
    <dbReference type="NCBI Taxonomy" id="670"/>
    <lineage>
        <taxon>Bacteria</taxon>
        <taxon>Pseudomonadati</taxon>
        <taxon>Pseudomonadota</taxon>
        <taxon>Gammaproteobacteria</taxon>
        <taxon>Vibrionales</taxon>
        <taxon>Vibrionaceae</taxon>
        <taxon>Vibrio</taxon>
    </lineage>
</organism>